<accession>A0A0C9Y948</accession>
<reference evidence="1 2" key="1">
    <citation type="submission" date="2014-04" db="EMBL/GenBank/DDBJ databases">
        <authorList>
            <consortium name="DOE Joint Genome Institute"/>
            <person name="Kuo A."/>
            <person name="Kohler A."/>
            <person name="Costa M.D."/>
            <person name="Nagy L.G."/>
            <person name="Floudas D."/>
            <person name="Copeland A."/>
            <person name="Barry K.W."/>
            <person name="Cichocki N."/>
            <person name="Veneault-Fourrey C."/>
            <person name="LaButti K."/>
            <person name="Lindquist E.A."/>
            <person name="Lipzen A."/>
            <person name="Lundell T."/>
            <person name="Morin E."/>
            <person name="Murat C."/>
            <person name="Sun H."/>
            <person name="Tunlid A."/>
            <person name="Henrissat B."/>
            <person name="Grigoriev I.V."/>
            <person name="Hibbett D.S."/>
            <person name="Martin F."/>
            <person name="Nordberg H.P."/>
            <person name="Cantor M.N."/>
            <person name="Hua S.X."/>
        </authorList>
    </citation>
    <scope>NUCLEOTIDE SEQUENCE [LARGE SCALE GENOMIC DNA]</scope>
    <source>
        <strain evidence="1 2">441</strain>
    </source>
</reference>
<dbReference type="AlphaFoldDB" id="A0A0C9Y948"/>
<proteinExistence type="predicted"/>
<reference evidence="2" key="2">
    <citation type="submission" date="2015-01" db="EMBL/GenBank/DDBJ databases">
        <title>Evolutionary Origins and Diversification of the Mycorrhizal Mutualists.</title>
        <authorList>
            <consortium name="DOE Joint Genome Institute"/>
            <consortium name="Mycorrhizal Genomics Consortium"/>
            <person name="Kohler A."/>
            <person name="Kuo A."/>
            <person name="Nagy L.G."/>
            <person name="Floudas D."/>
            <person name="Copeland A."/>
            <person name="Barry K.W."/>
            <person name="Cichocki N."/>
            <person name="Veneault-Fourrey C."/>
            <person name="LaButti K."/>
            <person name="Lindquist E.A."/>
            <person name="Lipzen A."/>
            <person name="Lundell T."/>
            <person name="Morin E."/>
            <person name="Murat C."/>
            <person name="Riley R."/>
            <person name="Ohm R."/>
            <person name="Sun H."/>
            <person name="Tunlid A."/>
            <person name="Henrissat B."/>
            <person name="Grigoriev I.V."/>
            <person name="Hibbett D.S."/>
            <person name="Martin F."/>
        </authorList>
    </citation>
    <scope>NUCLEOTIDE SEQUENCE [LARGE SCALE GENOMIC DNA]</scope>
    <source>
        <strain evidence="2">441</strain>
    </source>
</reference>
<evidence type="ECO:0000313" key="2">
    <source>
        <dbReference type="Proteomes" id="UP000054018"/>
    </source>
</evidence>
<dbReference type="EMBL" id="KN834627">
    <property type="protein sequence ID" value="KIK10504.1"/>
    <property type="molecule type" value="Genomic_DNA"/>
</dbReference>
<organism evidence="1 2">
    <name type="scientific">Pisolithus microcarpus 441</name>
    <dbReference type="NCBI Taxonomy" id="765257"/>
    <lineage>
        <taxon>Eukaryota</taxon>
        <taxon>Fungi</taxon>
        <taxon>Dikarya</taxon>
        <taxon>Basidiomycota</taxon>
        <taxon>Agaricomycotina</taxon>
        <taxon>Agaricomycetes</taxon>
        <taxon>Agaricomycetidae</taxon>
        <taxon>Boletales</taxon>
        <taxon>Sclerodermatineae</taxon>
        <taxon>Pisolithaceae</taxon>
        <taxon>Pisolithus</taxon>
    </lineage>
</organism>
<gene>
    <name evidence="1" type="ORF">PISMIDRAFT_20335</name>
</gene>
<evidence type="ECO:0000313" key="1">
    <source>
        <dbReference type="EMBL" id="KIK10504.1"/>
    </source>
</evidence>
<dbReference type="Proteomes" id="UP000054018">
    <property type="component" value="Unassembled WGS sequence"/>
</dbReference>
<name>A0A0C9Y948_9AGAM</name>
<dbReference type="HOGENOM" id="CLU_3107332_0_0_1"/>
<sequence length="51" mass="5115">MCQAKVAKEAEAAMSLLLSHPGAGSSDSAAAIIPVPPMQLLVGPPQSISSR</sequence>
<protein>
    <submittedName>
        <fullName evidence="1">Uncharacterized protein</fullName>
    </submittedName>
</protein>
<keyword evidence="2" id="KW-1185">Reference proteome</keyword>